<dbReference type="Gene3D" id="3.30.1460.30">
    <property type="entry name" value="YgaC/TfoX-N like chaperone"/>
    <property type="match status" value="1"/>
</dbReference>
<dbReference type="EMBL" id="BLJN01000008">
    <property type="protein sequence ID" value="GFE84351.1"/>
    <property type="molecule type" value="Genomic_DNA"/>
</dbReference>
<accession>A0A829YN67</accession>
<evidence type="ECO:0000313" key="4">
    <source>
        <dbReference type="Proteomes" id="UP000445000"/>
    </source>
</evidence>
<dbReference type="GO" id="GO:0032259">
    <property type="term" value="P:methylation"/>
    <property type="evidence" value="ECO:0007669"/>
    <property type="project" value="UniProtKB-KW"/>
</dbReference>
<evidence type="ECO:0000256" key="1">
    <source>
        <dbReference type="SAM" id="MobiDB-lite"/>
    </source>
</evidence>
<evidence type="ECO:0000313" key="3">
    <source>
        <dbReference type="EMBL" id="GFE84351.1"/>
    </source>
</evidence>
<dbReference type="Pfam" id="PF04993">
    <property type="entry name" value="TfoX_N"/>
    <property type="match status" value="1"/>
</dbReference>
<dbReference type="Proteomes" id="UP000445000">
    <property type="component" value="Unassembled WGS sequence"/>
</dbReference>
<gene>
    <name evidence="3" type="ORF">GCM10011487_63510</name>
</gene>
<name>A0A829YN67_9GAMM</name>
<feature type="region of interest" description="Disordered" evidence="1">
    <location>
        <begin position="107"/>
        <end position="131"/>
    </location>
</feature>
<comment type="caution">
    <text evidence="3">The sequence shown here is derived from an EMBL/GenBank/DDBJ whole genome shotgun (WGS) entry which is preliminary data.</text>
</comment>
<dbReference type="AlphaFoldDB" id="A0A829YN67"/>
<protein>
    <submittedName>
        <fullName evidence="3">RNA methyltransferase</fullName>
    </submittedName>
</protein>
<proteinExistence type="predicted"/>
<dbReference type="SUPFAM" id="SSF159894">
    <property type="entry name" value="YgaC/TfoX-N like"/>
    <property type="match status" value="1"/>
</dbReference>
<feature type="domain" description="TfoX N-terminal" evidence="2">
    <location>
        <begin position="17"/>
        <end position="99"/>
    </location>
</feature>
<feature type="compositionally biased region" description="Basic residues" evidence="1">
    <location>
        <begin position="117"/>
        <end position="131"/>
    </location>
</feature>
<keyword evidence="4" id="KW-1185">Reference proteome</keyword>
<reference evidence="4" key="1">
    <citation type="submission" date="2020-01" db="EMBL/GenBank/DDBJ databases">
        <title>'Steroidobacter agaridevorans' sp. nov., agar-degrading bacteria isolated from rhizosphere soils.</title>
        <authorList>
            <person name="Ikenaga M."/>
            <person name="Kataoka M."/>
            <person name="Murouchi A."/>
            <person name="Katsuragi S."/>
            <person name="Sakai M."/>
        </authorList>
    </citation>
    <scope>NUCLEOTIDE SEQUENCE [LARGE SCALE GENOMIC DNA]</scope>
    <source>
        <strain evidence="4">YU21-B</strain>
    </source>
</reference>
<evidence type="ECO:0000259" key="2">
    <source>
        <dbReference type="Pfam" id="PF04993"/>
    </source>
</evidence>
<sequence>MAFDEGLAERIRDVLVKTPRITERRMFGGVAFLSDGHMFVGLIGDVLMARVGPEYYAAALERKYVREMDFTGKPMKGYVYVDPAGIAGDEELEEWVMRCRAFVKTLPPKHENEPVPKIRKAKRAKARSTAR</sequence>
<dbReference type="RefSeq" id="WP_161815934.1">
    <property type="nucleotide sequence ID" value="NZ_BLJN01000008.1"/>
</dbReference>
<organism evidence="3 4">
    <name type="scientific">Steroidobacter agaridevorans</name>
    <dbReference type="NCBI Taxonomy" id="2695856"/>
    <lineage>
        <taxon>Bacteria</taxon>
        <taxon>Pseudomonadati</taxon>
        <taxon>Pseudomonadota</taxon>
        <taxon>Gammaproteobacteria</taxon>
        <taxon>Steroidobacterales</taxon>
        <taxon>Steroidobacteraceae</taxon>
        <taxon>Steroidobacter</taxon>
    </lineage>
</organism>
<dbReference type="GO" id="GO:0008168">
    <property type="term" value="F:methyltransferase activity"/>
    <property type="evidence" value="ECO:0007669"/>
    <property type="project" value="UniProtKB-KW"/>
</dbReference>
<dbReference type="InterPro" id="IPR007076">
    <property type="entry name" value="TfoX_N"/>
</dbReference>
<keyword evidence="3" id="KW-0489">Methyltransferase</keyword>
<keyword evidence="3" id="KW-0808">Transferase</keyword>